<dbReference type="RefSeq" id="WP_191006235.1">
    <property type="nucleotide sequence ID" value="NZ_JACXAD010000019.1"/>
</dbReference>
<evidence type="ECO:0000256" key="3">
    <source>
        <dbReference type="ARBA" id="ARBA00022553"/>
    </source>
</evidence>
<gene>
    <name evidence="10" type="ORF">IC235_16165</name>
</gene>
<feature type="domain" description="Histidine kinase" evidence="9">
    <location>
        <begin position="212"/>
        <end position="415"/>
    </location>
</feature>
<dbReference type="InterPro" id="IPR003594">
    <property type="entry name" value="HATPase_dom"/>
</dbReference>
<dbReference type="PANTHER" id="PTHR45436">
    <property type="entry name" value="SENSOR HISTIDINE KINASE YKOH"/>
    <property type="match status" value="1"/>
</dbReference>
<keyword evidence="11" id="KW-1185">Reference proteome</keyword>
<dbReference type="EC" id="2.7.13.3" evidence="2"/>
<dbReference type="Gene3D" id="3.30.565.10">
    <property type="entry name" value="Histidine kinase-like ATPase, C-terminal domain"/>
    <property type="match status" value="1"/>
</dbReference>
<proteinExistence type="predicted"/>
<dbReference type="InterPro" id="IPR036890">
    <property type="entry name" value="HATPase_C_sf"/>
</dbReference>
<keyword evidence="7 8" id="KW-1133">Transmembrane helix</keyword>
<dbReference type="Pfam" id="PF02518">
    <property type="entry name" value="HATPase_c"/>
    <property type="match status" value="1"/>
</dbReference>
<keyword evidence="4" id="KW-0808">Transferase</keyword>
<dbReference type="Gene3D" id="1.10.287.130">
    <property type="match status" value="1"/>
</dbReference>
<evidence type="ECO:0000256" key="8">
    <source>
        <dbReference type="SAM" id="Phobius"/>
    </source>
</evidence>
<evidence type="ECO:0000313" key="10">
    <source>
        <dbReference type="EMBL" id="MBD2769425.1"/>
    </source>
</evidence>
<evidence type="ECO:0000256" key="6">
    <source>
        <dbReference type="ARBA" id="ARBA00022777"/>
    </source>
</evidence>
<dbReference type="SUPFAM" id="SSF55874">
    <property type="entry name" value="ATPase domain of HSP90 chaperone/DNA topoisomerase II/histidine kinase"/>
    <property type="match status" value="1"/>
</dbReference>
<name>A0A927BFP9_9BACT</name>
<dbReference type="SMART" id="SM00387">
    <property type="entry name" value="HATPase_c"/>
    <property type="match status" value="1"/>
</dbReference>
<comment type="caution">
    <text evidence="10">The sequence shown here is derived from an EMBL/GenBank/DDBJ whole genome shotgun (WGS) entry which is preliminary data.</text>
</comment>
<dbReference type="InterPro" id="IPR003661">
    <property type="entry name" value="HisK_dim/P_dom"/>
</dbReference>
<evidence type="ECO:0000313" key="11">
    <source>
        <dbReference type="Proteomes" id="UP000612233"/>
    </source>
</evidence>
<protein>
    <recommendedName>
        <fullName evidence="2">histidine kinase</fullName>
        <ecNumber evidence="2">2.7.13.3</ecNumber>
    </recommendedName>
</protein>
<dbReference type="PANTHER" id="PTHR45436:SF5">
    <property type="entry name" value="SENSOR HISTIDINE KINASE TRCS"/>
    <property type="match status" value="1"/>
</dbReference>
<dbReference type="AlphaFoldDB" id="A0A927BFP9"/>
<evidence type="ECO:0000256" key="7">
    <source>
        <dbReference type="ARBA" id="ARBA00022989"/>
    </source>
</evidence>
<keyword evidence="5 8" id="KW-0812">Transmembrane</keyword>
<dbReference type="SUPFAM" id="SSF47384">
    <property type="entry name" value="Homodimeric domain of signal transducing histidine kinase"/>
    <property type="match status" value="1"/>
</dbReference>
<dbReference type="Proteomes" id="UP000612233">
    <property type="component" value="Unassembled WGS sequence"/>
</dbReference>
<comment type="catalytic activity">
    <reaction evidence="1">
        <text>ATP + protein L-histidine = ADP + protein N-phospho-L-histidine.</text>
        <dbReference type="EC" id="2.7.13.3"/>
    </reaction>
</comment>
<evidence type="ECO:0000259" key="9">
    <source>
        <dbReference type="PROSITE" id="PS50109"/>
    </source>
</evidence>
<dbReference type="InterPro" id="IPR005467">
    <property type="entry name" value="His_kinase_dom"/>
</dbReference>
<reference evidence="10" key="1">
    <citation type="submission" date="2020-09" db="EMBL/GenBank/DDBJ databases">
        <authorList>
            <person name="Kim M.K."/>
        </authorList>
    </citation>
    <scope>NUCLEOTIDE SEQUENCE</scope>
    <source>
        <strain evidence="10">BT664</strain>
    </source>
</reference>
<evidence type="ECO:0000256" key="2">
    <source>
        <dbReference type="ARBA" id="ARBA00012438"/>
    </source>
</evidence>
<dbReference type="EMBL" id="JACXAD010000019">
    <property type="protein sequence ID" value="MBD2769425.1"/>
    <property type="molecule type" value="Genomic_DNA"/>
</dbReference>
<keyword evidence="6 10" id="KW-0418">Kinase</keyword>
<dbReference type="InterPro" id="IPR050428">
    <property type="entry name" value="TCS_sensor_his_kinase"/>
</dbReference>
<evidence type="ECO:0000256" key="1">
    <source>
        <dbReference type="ARBA" id="ARBA00000085"/>
    </source>
</evidence>
<dbReference type="GO" id="GO:0005886">
    <property type="term" value="C:plasma membrane"/>
    <property type="evidence" value="ECO:0007669"/>
    <property type="project" value="TreeGrafter"/>
</dbReference>
<keyword evidence="8" id="KW-0472">Membrane</keyword>
<dbReference type="InterPro" id="IPR036097">
    <property type="entry name" value="HisK_dim/P_sf"/>
</dbReference>
<feature type="transmembrane region" description="Helical" evidence="8">
    <location>
        <begin position="123"/>
        <end position="145"/>
    </location>
</feature>
<dbReference type="PROSITE" id="PS50109">
    <property type="entry name" value="HIS_KIN"/>
    <property type="match status" value="1"/>
</dbReference>
<feature type="transmembrane region" description="Helical" evidence="8">
    <location>
        <begin position="12"/>
        <end position="30"/>
    </location>
</feature>
<dbReference type="Pfam" id="PF00512">
    <property type="entry name" value="HisKA"/>
    <property type="match status" value="1"/>
</dbReference>
<sequence length="415" mass="46549">MKLLARTNRYYLGLSALLFVLGTGVLYTGLQHALAHEVDEQLQQQRTYLTERIRVTGALPTITMPQELTIDGPTRSESLRDTVIFDPVEHEAVPFRVISFPVTVQGQRHWLTLRKSLLETEDILKVILTVMLAVMALLFGSLLLLNQWLSRWLWAPFRHTLKALRGYQLQQPQSLVLPATPIDEFSELNQAVAQLTQRVAADYRALKEFTENAAHETQTPLAIMQAQLEQLVQDPELPERAVGAVQHVYRAALRLSRLHQALTLLSKIENRQFTDGVPVQLDAVVQEKLRQLHDFMEAKELRLEVGTLAPVSAVMHPGLAESLIGNLLQNAVKHNLPGGLLRVHLRAAALEITNTGPELRTDPMLLLGRFRKHNAASESPGLGLSIAEQICTYYGFRLSYSFIPAGALHTLRVTF</sequence>
<accession>A0A927BFP9</accession>
<organism evidence="10 11">
    <name type="scientific">Hymenobacter montanus</name>
    <dbReference type="NCBI Taxonomy" id="2771359"/>
    <lineage>
        <taxon>Bacteria</taxon>
        <taxon>Pseudomonadati</taxon>
        <taxon>Bacteroidota</taxon>
        <taxon>Cytophagia</taxon>
        <taxon>Cytophagales</taxon>
        <taxon>Hymenobacteraceae</taxon>
        <taxon>Hymenobacter</taxon>
    </lineage>
</organism>
<dbReference type="CDD" id="cd00082">
    <property type="entry name" value="HisKA"/>
    <property type="match status" value="1"/>
</dbReference>
<evidence type="ECO:0000256" key="4">
    <source>
        <dbReference type="ARBA" id="ARBA00022679"/>
    </source>
</evidence>
<evidence type="ECO:0000256" key="5">
    <source>
        <dbReference type="ARBA" id="ARBA00022692"/>
    </source>
</evidence>
<dbReference type="SMART" id="SM00388">
    <property type="entry name" value="HisKA"/>
    <property type="match status" value="1"/>
</dbReference>
<dbReference type="GO" id="GO:0000155">
    <property type="term" value="F:phosphorelay sensor kinase activity"/>
    <property type="evidence" value="ECO:0007669"/>
    <property type="project" value="InterPro"/>
</dbReference>
<keyword evidence="3" id="KW-0597">Phosphoprotein</keyword>